<evidence type="ECO:0000256" key="1">
    <source>
        <dbReference type="SAM" id="SignalP"/>
    </source>
</evidence>
<feature type="chain" id="PRO_5039017323" evidence="1">
    <location>
        <begin position="20"/>
        <end position="647"/>
    </location>
</feature>
<evidence type="ECO:0000313" key="2">
    <source>
        <dbReference type="EMBL" id="HIZ90696.1"/>
    </source>
</evidence>
<evidence type="ECO:0000313" key="3">
    <source>
        <dbReference type="Proteomes" id="UP000824108"/>
    </source>
</evidence>
<reference evidence="2" key="1">
    <citation type="journal article" date="2021" name="PeerJ">
        <title>Extensive microbial diversity within the chicken gut microbiome revealed by metagenomics and culture.</title>
        <authorList>
            <person name="Gilroy R."/>
            <person name="Ravi A."/>
            <person name="Getino M."/>
            <person name="Pursley I."/>
            <person name="Horton D.L."/>
            <person name="Alikhan N.F."/>
            <person name="Baker D."/>
            <person name="Gharbi K."/>
            <person name="Hall N."/>
            <person name="Watson M."/>
            <person name="Adriaenssens E.M."/>
            <person name="Foster-Nyarko E."/>
            <person name="Jarju S."/>
            <person name="Secka A."/>
            <person name="Antonio M."/>
            <person name="Oren A."/>
            <person name="Chaudhuri R.R."/>
            <person name="La Ragione R."/>
            <person name="Hildebrand F."/>
            <person name="Pallen M.J."/>
        </authorList>
    </citation>
    <scope>NUCLEOTIDE SEQUENCE</scope>
    <source>
        <strain evidence="2">CHK118-2852</strain>
    </source>
</reference>
<dbReference type="EMBL" id="DXAV01000012">
    <property type="protein sequence ID" value="HIZ90696.1"/>
    <property type="molecule type" value="Genomic_DNA"/>
</dbReference>
<gene>
    <name evidence="2" type="ORF">H9807_01025</name>
</gene>
<accession>A0A9D2KD06</accession>
<dbReference type="AlphaFoldDB" id="A0A9D2KD06"/>
<name>A0A9D2KD06_9BACE</name>
<comment type="caution">
    <text evidence="2">The sequence shown here is derived from an EMBL/GenBank/DDBJ whole genome shotgun (WGS) entry which is preliminary data.</text>
</comment>
<proteinExistence type="predicted"/>
<keyword evidence="1" id="KW-0732">Signal</keyword>
<reference evidence="2" key="2">
    <citation type="submission" date="2021-04" db="EMBL/GenBank/DDBJ databases">
        <authorList>
            <person name="Gilroy R."/>
        </authorList>
    </citation>
    <scope>NUCLEOTIDE SEQUENCE</scope>
    <source>
        <strain evidence="2">CHK118-2852</strain>
    </source>
</reference>
<organism evidence="2 3">
    <name type="scientific">Candidatus Bacteroides merdavium</name>
    <dbReference type="NCBI Taxonomy" id="2838472"/>
    <lineage>
        <taxon>Bacteria</taxon>
        <taxon>Pseudomonadati</taxon>
        <taxon>Bacteroidota</taxon>
        <taxon>Bacteroidia</taxon>
        <taxon>Bacteroidales</taxon>
        <taxon>Bacteroidaceae</taxon>
        <taxon>Bacteroides</taxon>
    </lineage>
</organism>
<feature type="signal peptide" evidence="1">
    <location>
        <begin position="1"/>
        <end position="19"/>
    </location>
</feature>
<protein>
    <submittedName>
        <fullName evidence="2">Uncharacterized protein</fullName>
    </submittedName>
</protein>
<dbReference type="Proteomes" id="UP000824108">
    <property type="component" value="Unassembled WGS sequence"/>
</dbReference>
<sequence>MKRLFLVFLSFCCCALAQAQLPLAYDFPEKPQSACYEQDAAKCYRLVENQARYLLSIVKPWHGDNRYKLLTATKGGEEHITRPNTGAIAIFCFLHRFGDYSEREVGVSRQVLLNDYIIPMMRYVLSVHKTGDKTFDDGKQWGRSWQSAHWTHQLGQGAMSVWNVLPEDIRAGVLRVVRAEADEIASKNPPYNLTVDSKSEENAWNAGALSAALMLMPGDARVPVWQEALQRWLLSAYLCPNDADKEILIDGRPLKDQFEGANIYNDYTLENHGLVHPDYMTACTLKGEVMIDFLATGRPMPDACMYNIDHIYEQLKILLLPSGGFVYPTGQDWAIFRHCDWTNMHAFCLYYYNDPEALHWLRVTLDVIDRMQRRHADGRIYAPHENDFPSSQTLCGLGLADTWKMLMLAKPVTEARPRPTVAKIYPDGKFFIRKTGTAVHTVAWGKKIQFQALSQSKDPLVAPDWQNGVGFIRLKGEKRSLPLNLKGVEIDTLATGYAFRLHVEHGDAVQADYIVTSLENGDLQISEKLVAMRNVTTEVIETQTIGILNHQGWIEERGYRMLSNEGMEVCMESMSGVRRSVQGTEVLVDHRLTVRSEKPLQGSYTCTDRWKASKQLDRLVLNEQNGEHSWRQGDVIHENTVTLSYVD</sequence>